<organism evidence="1 2">
    <name type="scientific">Amborella trichopoda</name>
    <dbReference type="NCBI Taxonomy" id="13333"/>
    <lineage>
        <taxon>Eukaryota</taxon>
        <taxon>Viridiplantae</taxon>
        <taxon>Streptophyta</taxon>
        <taxon>Embryophyta</taxon>
        <taxon>Tracheophyta</taxon>
        <taxon>Spermatophyta</taxon>
        <taxon>Magnoliopsida</taxon>
        <taxon>Amborellales</taxon>
        <taxon>Amborellaceae</taxon>
        <taxon>Amborella</taxon>
    </lineage>
</organism>
<dbReference type="AlphaFoldDB" id="W1PGH3"/>
<reference evidence="2" key="1">
    <citation type="journal article" date="2013" name="Science">
        <title>The Amborella genome and the evolution of flowering plants.</title>
        <authorList>
            <consortium name="Amborella Genome Project"/>
        </authorList>
    </citation>
    <scope>NUCLEOTIDE SEQUENCE [LARGE SCALE GENOMIC DNA]</scope>
</reference>
<dbReference type="HOGENOM" id="CLU_2088066_0_0_1"/>
<evidence type="ECO:0000313" key="1">
    <source>
        <dbReference type="EMBL" id="ERN06799.1"/>
    </source>
</evidence>
<dbReference type="EMBL" id="KI393866">
    <property type="protein sequence ID" value="ERN06799.1"/>
    <property type="molecule type" value="Genomic_DNA"/>
</dbReference>
<dbReference type="Gramene" id="ERN06799">
    <property type="protein sequence ID" value="ERN06799"/>
    <property type="gene ID" value="AMTR_s00005p00197490"/>
</dbReference>
<proteinExistence type="predicted"/>
<sequence length="117" mass="12615">MRRGTRSELDGSTTTTLSMVATLTSVDDMVFAMVDEAPATIFRASGEGGGVVLIEEGADVDEVRGECTKSFLSLPIWRSHGQAAVVVKSWMQFTMLGALCNNLCRFATGEVRSVSEY</sequence>
<evidence type="ECO:0000313" key="2">
    <source>
        <dbReference type="Proteomes" id="UP000017836"/>
    </source>
</evidence>
<protein>
    <submittedName>
        <fullName evidence="1">Uncharacterized protein</fullName>
    </submittedName>
</protein>
<name>W1PGH3_AMBTC</name>
<dbReference type="Proteomes" id="UP000017836">
    <property type="component" value="Unassembled WGS sequence"/>
</dbReference>
<keyword evidence="2" id="KW-1185">Reference proteome</keyword>
<gene>
    <name evidence="1" type="ORF">AMTR_s00005p00197490</name>
</gene>
<accession>W1PGH3</accession>